<evidence type="ECO:0000259" key="12">
    <source>
        <dbReference type="SMART" id="SM01365"/>
    </source>
</evidence>
<keyword evidence="7" id="KW-0372">Hormone</keyword>
<feature type="region of interest" description="Disordered" evidence="9">
    <location>
        <begin position="139"/>
        <end position="187"/>
    </location>
</feature>
<keyword evidence="8" id="KW-0257">Endorphin</keyword>
<feature type="signal peptide" evidence="10">
    <location>
        <begin position="1"/>
        <end position="25"/>
    </location>
</feature>
<dbReference type="AlphaFoldDB" id="A0A218KE56"/>
<dbReference type="InterPro" id="IPR013532">
    <property type="entry name" value="Opioid_neuropept"/>
</dbReference>
<feature type="region of interest" description="Disordered" evidence="9">
    <location>
        <begin position="60"/>
        <end position="84"/>
    </location>
</feature>
<evidence type="ECO:0000313" key="13">
    <source>
        <dbReference type="EMBL" id="ALY06176.1"/>
    </source>
</evidence>
<accession>A0A218KE56</accession>
<dbReference type="EMBL" id="KP795945">
    <property type="protein sequence ID" value="ALY06176.1"/>
    <property type="molecule type" value="mRNA"/>
</dbReference>
<evidence type="ECO:0000256" key="5">
    <source>
        <dbReference type="ARBA" id="ARBA00022525"/>
    </source>
</evidence>
<comment type="subcellular location">
    <subcellularLocation>
        <location evidence="3">Secreted</location>
    </subcellularLocation>
</comment>
<proteinExistence type="evidence at transcript level"/>
<comment type="function">
    <text evidence="2">Endogenous opiate.</text>
</comment>
<evidence type="ECO:0000256" key="8">
    <source>
        <dbReference type="ARBA" id="ARBA00023205"/>
    </source>
</evidence>
<keyword evidence="6" id="KW-0165">Cleavage on pair of basic residues</keyword>
<organism evidence="13">
    <name type="scientific">Rhamdia quelen</name>
    <name type="common">South American catfish</name>
    <name type="synonym">Pimelodus quelen</name>
    <dbReference type="NCBI Taxonomy" id="162147"/>
    <lineage>
        <taxon>Eukaryota</taxon>
        <taxon>Metazoa</taxon>
        <taxon>Chordata</taxon>
        <taxon>Craniata</taxon>
        <taxon>Vertebrata</taxon>
        <taxon>Euteleostomi</taxon>
        <taxon>Actinopterygii</taxon>
        <taxon>Neopterygii</taxon>
        <taxon>Teleostei</taxon>
        <taxon>Ostariophysi</taxon>
        <taxon>Siluriformes</taxon>
        <taxon>Pimelodidae</taxon>
        <taxon>Rhamdia</taxon>
    </lineage>
</organism>
<feature type="domain" description="Pro-opiomelanocortin/corticotropin ACTH central region" evidence="11">
    <location>
        <begin position="183"/>
        <end position="219"/>
    </location>
</feature>
<evidence type="ECO:0000256" key="7">
    <source>
        <dbReference type="ARBA" id="ARBA00022702"/>
    </source>
</evidence>
<gene>
    <name evidence="13" type="primary">POMCb</name>
</gene>
<name>A0A218KE56_RHAQU</name>
<feature type="compositionally biased region" description="Basic and acidic residues" evidence="9">
    <location>
        <begin position="163"/>
        <end position="177"/>
    </location>
</feature>
<dbReference type="Pfam" id="PF00976">
    <property type="entry name" value="ACTH_domain"/>
    <property type="match status" value="2"/>
</dbReference>
<dbReference type="GO" id="GO:0005576">
    <property type="term" value="C:extracellular region"/>
    <property type="evidence" value="ECO:0007669"/>
    <property type="project" value="UniProtKB-SubCell"/>
</dbReference>
<dbReference type="SMART" id="SM01365">
    <property type="entry name" value="Op_neuropeptide"/>
    <property type="match status" value="1"/>
</dbReference>
<evidence type="ECO:0000256" key="10">
    <source>
        <dbReference type="SAM" id="SignalP"/>
    </source>
</evidence>
<dbReference type="PANTHER" id="PTHR11416">
    <property type="entry name" value="PRO-OPIOMELANOCORTIN"/>
    <property type="match status" value="1"/>
</dbReference>
<dbReference type="GO" id="GO:0005184">
    <property type="term" value="F:neuropeptide hormone activity"/>
    <property type="evidence" value="ECO:0007669"/>
    <property type="project" value="TreeGrafter"/>
</dbReference>
<feature type="domain" description="Pro-opiomelanocortin/corticotropin ACTH central region" evidence="11">
    <location>
        <begin position="115"/>
        <end position="154"/>
    </location>
</feature>
<keyword evidence="10" id="KW-0732">Signal</keyword>
<feature type="compositionally biased region" description="Acidic residues" evidence="9">
    <location>
        <begin position="69"/>
        <end position="84"/>
    </location>
</feature>
<comment type="function">
    <text evidence="1">Stimulates the adrenal glands to release cortisol.</text>
</comment>
<dbReference type="InterPro" id="IPR050878">
    <property type="entry name" value="POMC-derived_peptides"/>
</dbReference>
<dbReference type="InterPro" id="IPR013531">
    <property type="entry name" value="Mcrtin_ACTH_cent"/>
</dbReference>
<evidence type="ECO:0000256" key="1">
    <source>
        <dbReference type="ARBA" id="ARBA00002965"/>
    </source>
</evidence>
<evidence type="ECO:0000256" key="6">
    <source>
        <dbReference type="ARBA" id="ARBA00022685"/>
    </source>
</evidence>
<evidence type="ECO:0000256" key="9">
    <source>
        <dbReference type="SAM" id="MobiDB-lite"/>
    </source>
</evidence>
<sequence length="228" mass="26577">MIKMQCVFWFAAVVLLCVCGSVVDQQCWGITDCSRFDSQEKIIECMWQCRMKQRVSTTETLLLNQQPEEREEDEDEEEGEEEDSVSLGILLSALTPPDVSEDLSTRPQRSEERPTYFMEHFRWGKPTSRKRRPVKVHTTFSMDDEGQEEPSVEPPFPPLTRRQTRDDEEREQKKNTDAKSSTKYRITHFRWSAPPASKRYGGFMKSWSESSNKPLLTLLRNIMAKNGQ</sequence>
<evidence type="ECO:0000256" key="3">
    <source>
        <dbReference type="ARBA" id="ARBA00004613"/>
    </source>
</evidence>
<feature type="chain" id="PRO_5013233734" evidence="10">
    <location>
        <begin position="26"/>
        <end position="228"/>
    </location>
</feature>
<feature type="compositionally biased region" description="Acidic residues" evidence="9">
    <location>
        <begin position="142"/>
        <end position="151"/>
    </location>
</feature>
<dbReference type="PRINTS" id="PR00383">
    <property type="entry name" value="MELANOCORTIN"/>
</dbReference>
<comment type="similarity">
    <text evidence="4">Belongs to the POMC family.</text>
</comment>
<protein>
    <submittedName>
        <fullName evidence="13">Proopiomelanocortin b</fullName>
    </submittedName>
</protein>
<dbReference type="PANTHER" id="PTHR11416:SF7">
    <property type="entry name" value="PRO-OPIOMELANOCORTIN"/>
    <property type="match status" value="1"/>
</dbReference>
<feature type="domain" description="Opiodes neuropeptide" evidence="12">
    <location>
        <begin position="200"/>
        <end position="228"/>
    </location>
</feature>
<evidence type="ECO:0000259" key="11">
    <source>
        <dbReference type="SMART" id="SM01363"/>
    </source>
</evidence>
<reference evidence="13" key="1">
    <citation type="submission" date="2015-02" db="EMBL/GenBank/DDBJ databases">
        <title>Addition of essential oils in transport water to silver catfish (Rhamdia quelen): biochemical and physiological changes.</title>
        <authorList>
            <person name="Saccol E."/>
            <person name="Martos-Sitcha J.A."/>
            <person name="Mancera J.M."/>
            <person name="Pavanato M.A."/>
            <person name="Baldisserotto B."/>
            <person name="Martinez-Rodriguez G."/>
        </authorList>
    </citation>
    <scope>NUCLEOTIDE SEQUENCE</scope>
</reference>
<dbReference type="SMART" id="SM01363">
    <property type="entry name" value="ACTH_domain"/>
    <property type="match status" value="2"/>
</dbReference>
<keyword evidence="5" id="KW-0964">Secreted</keyword>
<dbReference type="InterPro" id="IPR001941">
    <property type="entry name" value="PMOC"/>
</dbReference>
<dbReference type="GO" id="GO:0007218">
    <property type="term" value="P:neuropeptide signaling pathway"/>
    <property type="evidence" value="ECO:0007669"/>
    <property type="project" value="UniProtKB-KW"/>
</dbReference>
<evidence type="ECO:0000256" key="4">
    <source>
        <dbReference type="ARBA" id="ARBA00005832"/>
    </source>
</evidence>
<dbReference type="Pfam" id="PF08035">
    <property type="entry name" value="Op_neuropeptide"/>
    <property type="match status" value="1"/>
</dbReference>
<evidence type="ECO:0000256" key="2">
    <source>
        <dbReference type="ARBA" id="ARBA00003192"/>
    </source>
</evidence>